<evidence type="ECO:0000259" key="5">
    <source>
        <dbReference type="Pfam" id="PF22646"/>
    </source>
</evidence>
<keyword evidence="1" id="KW-0677">Repeat</keyword>
<comment type="similarity">
    <text evidence="2">Belongs to the phosphatase 2A regulatory subunit A family.</text>
</comment>
<dbReference type="GO" id="GO:0005829">
    <property type="term" value="C:cytosol"/>
    <property type="evidence" value="ECO:0007669"/>
    <property type="project" value="TreeGrafter"/>
</dbReference>
<dbReference type="InterPro" id="IPR039918">
    <property type="entry name" value="PPP4R4"/>
</dbReference>
<evidence type="ECO:0000313" key="7">
    <source>
        <dbReference type="Proteomes" id="UP000663891"/>
    </source>
</evidence>
<evidence type="ECO:0000313" key="6">
    <source>
        <dbReference type="EMBL" id="CAF0990206.1"/>
    </source>
</evidence>
<accession>A0A814FYD7</accession>
<dbReference type="AlphaFoldDB" id="A0A814FYD7"/>
<dbReference type="OrthoDB" id="340346at2759"/>
<gene>
    <name evidence="6" type="ORF">VCS650_LOCUS14154</name>
</gene>
<dbReference type="InterPro" id="IPR021133">
    <property type="entry name" value="HEAT_type_2"/>
</dbReference>
<feature type="repeat" description="HEAT" evidence="3">
    <location>
        <begin position="206"/>
        <end position="244"/>
    </location>
</feature>
<feature type="domain" description="Phosphatase PP2A regulatory subunit A/Splicing factor 3B subunit 1-like HEAT repeat" evidence="5">
    <location>
        <begin position="200"/>
        <end position="263"/>
    </location>
</feature>
<dbReference type="InterPro" id="IPR011989">
    <property type="entry name" value="ARM-like"/>
</dbReference>
<feature type="repeat" description="HEAT" evidence="3">
    <location>
        <begin position="245"/>
        <end position="283"/>
    </location>
</feature>
<evidence type="ECO:0000256" key="3">
    <source>
        <dbReference type="PROSITE-ProRule" id="PRU00103"/>
    </source>
</evidence>
<proteinExistence type="inferred from homology"/>
<dbReference type="PANTHER" id="PTHR21467:SF0">
    <property type="entry name" value="SERINE_THREONINE-PROTEIN PHOSPHATASE 4 REGULATORY SUBUNIT 4"/>
    <property type="match status" value="1"/>
</dbReference>
<dbReference type="Pfam" id="PF22646">
    <property type="entry name" value="PPP2R1A-like_HEAT"/>
    <property type="match status" value="1"/>
</dbReference>
<comment type="caution">
    <text evidence="6">The sequence shown here is derived from an EMBL/GenBank/DDBJ whole genome shotgun (WGS) entry which is preliminary data.</text>
</comment>
<dbReference type="Proteomes" id="UP000663891">
    <property type="component" value="Unassembled WGS sequence"/>
</dbReference>
<dbReference type="GO" id="GO:0019888">
    <property type="term" value="F:protein phosphatase regulator activity"/>
    <property type="evidence" value="ECO:0007669"/>
    <property type="project" value="TreeGrafter"/>
</dbReference>
<dbReference type="EMBL" id="CAJNON010000117">
    <property type="protein sequence ID" value="CAF0990206.1"/>
    <property type="molecule type" value="Genomic_DNA"/>
</dbReference>
<dbReference type="InterPro" id="IPR054573">
    <property type="entry name" value="PP2A/SF3B1-like_HEAT"/>
</dbReference>
<dbReference type="GO" id="GO:0008287">
    <property type="term" value="C:protein serine/threonine phosphatase complex"/>
    <property type="evidence" value="ECO:0007669"/>
    <property type="project" value="TreeGrafter"/>
</dbReference>
<feature type="region of interest" description="Disordered" evidence="4">
    <location>
        <begin position="726"/>
        <end position="759"/>
    </location>
</feature>
<dbReference type="InterPro" id="IPR016024">
    <property type="entry name" value="ARM-type_fold"/>
</dbReference>
<dbReference type="PANTHER" id="PTHR21467">
    <property type="entry name" value="PROTEIN PHOSPHATASE 4 REGULATORY SUBUNIT 4 PPP4R4"/>
    <property type="match status" value="1"/>
</dbReference>
<evidence type="ECO:0000256" key="4">
    <source>
        <dbReference type="SAM" id="MobiDB-lite"/>
    </source>
</evidence>
<protein>
    <recommendedName>
        <fullName evidence="5">Phosphatase PP2A regulatory subunit A/Splicing factor 3B subunit 1-like HEAT repeat domain-containing protein</fullName>
    </recommendedName>
</protein>
<evidence type="ECO:0000256" key="2">
    <source>
        <dbReference type="ARBA" id="ARBA00038332"/>
    </source>
</evidence>
<dbReference type="SUPFAM" id="SSF48371">
    <property type="entry name" value="ARM repeat"/>
    <property type="match status" value="1"/>
</dbReference>
<sequence>MSRNILSNGRRRDDLDDYWFEKIPIDTKTAEEIREHTIPEDLPPIAKTMAMLDSRSDIQRLAGIRSLSSVIVSDRDKTLHQILPKFQAIIEQALDNDEHIVAAETITSMIQQQLLPYSEFMSLFSQMICGFIFPTTINRFSIDFGAIWCQALCNMIDAFPSTTSFISLLDLIFTRILHGSYVRDRLAIVLAKLSCRLQSSIVENRLLPVFKNFINDTNADIRTLACQKLPIIAQSLESDKVPTMILPLLVILSKDENLTVRQTCFESLLDLRTYFNDPKLIEQVSEIIISLVKFGLSSRTSKFISIIALRLSDLCHAFTIFHIDEYKFIYEMFLRLSQEKTIPECRLASAKHFSSVIDYLGNDGFTNELEEIFSQLCNDNDTKIRSVMLPTITNLAKLYNNNNNNEKKYLLIIWNGFLTLLNNTNHDVMLAIAANLLNIIMAFSRDKTEGFLNGAICSLSAISDPETFVTHLLEYERRIFENTLSWRSYILCLQAFVHLPNLLSSELIQTKILPRVFSRIFTKQVCVREIAVDSYVQLLRKIPRRTIRKNAFQKLKTDLLFNNSYQWRIMYIKVCRQILVHYSKRFFKENFLDTILSIGYDPVLSVRIQFVPLLIEIKSILRLPADHQSISKIETMMEYFLASKTITLHDLANNGLLQLDQIRSYNTLTILSNDENYNNDQIKENEEDLLDEIDSSSRRSSTKSTDQHIISKRLTDTTISTKPITSLKSPRLSKISSDDNYRKTSLTKQRRRQSLVDSTSSRLTHQTTIKKNLKCMKKNLIFIFTHFCVLEKKKGEG</sequence>
<dbReference type="PROSITE" id="PS50077">
    <property type="entry name" value="HEAT_REPEAT"/>
    <property type="match status" value="2"/>
</dbReference>
<reference evidence="6" key="1">
    <citation type="submission" date="2021-02" db="EMBL/GenBank/DDBJ databases">
        <authorList>
            <person name="Nowell W R."/>
        </authorList>
    </citation>
    <scope>NUCLEOTIDE SEQUENCE</scope>
</reference>
<organism evidence="6 7">
    <name type="scientific">Adineta steineri</name>
    <dbReference type="NCBI Taxonomy" id="433720"/>
    <lineage>
        <taxon>Eukaryota</taxon>
        <taxon>Metazoa</taxon>
        <taxon>Spiralia</taxon>
        <taxon>Gnathifera</taxon>
        <taxon>Rotifera</taxon>
        <taxon>Eurotatoria</taxon>
        <taxon>Bdelloidea</taxon>
        <taxon>Adinetida</taxon>
        <taxon>Adinetidae</taxon>
        <taxon>Adineta</taxon>
    </lineage>
</organism>
<name>A0A814FYD7_9BILA</name>
<dbReference type="Gene3D" id="1.25.10.10">
    <property type="entry name" value="Leucine-rich Repeat Variant"/>
    <property type="match status" value="1"/>
</dbReference>
<evidence type="ECO:0000256" key="1">
    <source>
        <dbReference type="ARBA" id="ARBA00022737"/>
    </source>
</evidence>